<dbReference type="GO" id="GO:0016020">
    <property type="term" value="C:membrane"/>
    <property type="evidence" value="ECO:0007669"/>
    <property type="project" value="UniProtKB-SubCell"/>
</dbReference>
<dbReference type="GO" id="GO:0009055">
    <property type="term" value="F:electron transfer activity"/>
    <property type="evidence" value="ECO:0007669"/>
    <property type="project" value="InterPro"/>
</dbReference>
<feature type="transmembrane region" description="Helical" evidence="8">
    <location>
        <begin position="86"/>
        <end position="104"/>
    </location>
</feature>
<dbReference type="CDD" id="cd03499">
    <property type="entry name" value="SQR_TypeC_SdhC"/>
    <property type="match status" value="1"/>
</dbReference>
<evidence type="ECO:0000256" key="1">
    <source>
        <dbReference type="ARBA" id="ARBA00004141"/>
    </source>
</evidence>
<evidence type="ECO:0000256" key="2">
    <source>
        <dbReference type="ARBA" id="ARBA00022617"/>
    </source>
</evidence>
<keyword evidence="5 8" id="KW-1133">Transmembrane helix</keyword>
<evidence type="ECO:0000313" key="10">
    <source>
        <dbReference type="Proteomes" id="UP000268162"/>
    </source>
</evidence>
<evidence type="ECO:0000313" key="9">
    <source>
        <dbReference type="EMBL" id="RKP37913.1"/>
    </source>
</evidence>
<dbReference type="AlphaFoldDB" id="A0A4P9ZWC7"/>
<dbReference type="GO" id="GO:0006121">
    <property type="term" value="P:mitochondrial electron transport, succinate to ubiquinone"/>
    <property type="evidence" value="ECO:0007669"/>
    <property type="project" value="TreeGrafter"/>
</dbReference>
<accession>A0A4P9ZWC7</accession>
<organism evidence="9 10">
    <name type="scientific">Dimargaris cristalligena</name>
    <dbReference type="NCBI Taxonomy" id="215637"/>
    <lineage>
        <taxon>Eukaryota</taxon>
        <taxon>Fungi</taxon>
        <taxon>Fungi incertae sedis</taxon>
        <taxon>Zoopagomycota</taxon>
        <taxon>Kickxellomycotina</taxon>
        <taxon>Dimargaritomycetes</taxon>
        <taxon>Dimargaritales</taxon>
        <taxon>Dimargaritaceae</taxon>
        <taxon>Dimargaris</taxon>
    </lineage>
</organism>
<dbReference type="EMBL" id="ML002430">
    <property type="protein sequence ID" value="RKP37913.1"/>
    <property type="molecule type" value="Genomic_DNA"/>
</dbReference>
<evidence type="ECO:0000256" key="5">
    <source>
        <dbReference type="ARBA" id="ARBA00022989"/>
    </source>
</evidence>
<dbReference type="PROSITE" id="PS01001">
    <property type="entry name" value="SDH_CYT_2"/>
    <property type="match status" value="1"/>
</dbReference>
<dbReference type="InterPro" id="IPR014314">
    <property type="entry name" value="Succ_DH_cytb556"/>
</dbReference>
<dbReference type="PANTHER" id="PTHR10978">
    <property type="entry name" value="SUCCINATE DEHYDROGENASE CYTOCHROME B560 SUBUNIT"/>
    <property type="match status" value="1"/>
</dbReference>
<dbReference type="NCBIfam" id="TIGR02970">
    <property type="entry name" value="succ_dehyd_cytB"/>
    <property type="match status" value="1"/>
</dbReference>
<keyword evidence="4" id="KW-0479">Metal-binding</keyword>
<dbReference type="GO" id="GO:0046872">
    <property type="term" value="F:metal ion binding"/>
    <property type="evidence" value="ECO:0007669"/>
    <property type="project" value="UniProtKB-KW"/>
</dbReference>
<protein>
    <submittedName>
        <fullName evidence="9">Succinate dehydrogenase cytochrome b560 subunit</fullName>
    </submittedName>
</protein>
<dbReference type="SUPFAM" id="SSF81343">
    <property type="entry name" value="Fumarate reductase respiratory complex transmembrane subunits"/>
    <property type="match status" value="1"/>
</dbReference>
<dbReference type="Pfam" id="PF01127">
    <property type="entry name" value="Sdh_cyt"/>
    <property type="match status" value="1"/>
</dbReference>
<dbReference type="PANTHER" id="PTHR10978:SF5">
    <property type="entry name" value="SUCCINATE DEHYDROGENASE CYTOCHROME B560 SUBUNIT, MITOCHONDRIAL"/>
    <property type="match status" value="1"/>
</dbReference>
<dbReference type="GO" id="GO:0006099">
    <property type="term" value="P:tricarboxylic acid cycle"/>
    <property type="evidence" value="ECO:0007669"/>
    <property type="project" value="InterPro"/>
</dbReference>
<evidence type="ECO:0000256" key="4">
    <source>
        <dbReference type="ARBA" id="ARBA00022723"/>
    </source>
</evidence>
<keyword evidence="7 8" id="KW-0472">Membrane</keyword>
<keyword evidence="3 8" id="KW-0812">Transmembrane</keyword>
<dbReference type="InterPro" id="IPR000701">
    <property type="entry name" value="SuccDH_FuR_B_TM-su"/>
</dbReference>
<dbReference type="STRING" id="215637.A0A4P9ZWC7"/>
<sequence>MSALNIATKRGFLVYSPLARKSFFASTTSIARVMSTSAVRSQSAPSSEAVGQVEIAQRARANRPLSPDLTIYQPQLTWYLSSLHRITGAALAAGLYGGAIAYVASPIVLGMPFDSASIISTFAALPAAAKFSAKLLITLPFTFHAYNGIRHLIWDTASALTLKGVYATGYTVLGATLLTSGLLAAL</sequence>
<keyword evidence="6" id="KW-0408">Iron</keyword>
<feature type="transmembrane region" description="Helical" evidence="8">
    <location>
        <begin position="164"/>
        <end position="185"/>
    </location>
</feature>
<evidence type="ECO:0000256" key="6">
    <source>
        <dbReference type="ARBA" id="ARBA00023004"/>
    </source>
</evidence>
<dbReference type="Gene3D" id="1.20.1300.10">
    <property type="entry name" value="Fumarate reductase/succinate dehydrogenase, transmembrane subunit"/>
    <property type="match status" value="1"/>
</dbReference>
<dbReference type="InterPro" id="IPR034804">
    <property type="entry name" value="SQR/QFR_C/D"/>
</dbReference>
<comment type="subcellular location">
    <subcellularLocation>
        <location evidence="1">Membrane</location>
        <topology evidence="1">Multi-pass membrane protein</topology>
    </subcellularLocation>
</comment>
<evidence type="ECO:0000256" key="8">
    <source>
        <dbReference type="SAM" id="Phobius"/>
    </source>
</evidence>
<keyword evidence="10" id="KW-1185">Reference proteome</keyword>
<dbReference type="PROSITE" id="PS01000">
    <property type="entry name" value="SDH_CYT_1"/>
    <property type="match status" value="1"/>
</dbReference>
<name>A0A4P9ZWC7_9FUNG</name>
<evidence type="ECO:0000256" key="3">
    <source>
        <dbReference type="ARBA" id="ARBA00022692"/>
    </source>
</evidence>
<feature type="transmembrane region" description="Helical" evidence="8">
    <location>
        <begin position="116"/>
        <end position="143"/>
    </location>
</feature>
<gene>
    <name evidence="9" type="ORF">BJ085DRAFT_40162</name>
</gene>
<proteinExistence type="predicted"/>
<reference evidence="10" key="1">
    <citation type="journal article" date="2018" name="Nat. Microbiol.">
        <title>Leveraging single-cell genomics to expand the fungal tree of life.</title>
        <authorList>
            <person name="Ahrendt S.R."/>
            <person name="Quandt C.A."/>
            <person name="Ciobanu D."/>
            <person name="Clum A."/>
            <person name="Salamov A."/>
            <person name="Andreopoulos B."/>
            <person name="Cheng J.F."/>
            <person name="Woyke T."/>
            <person name="Pelin A."/>
            <person name="Henrissat B."/>
            <person name="Reynolds N.K."/>
            <person name="Benny G.L."/>
            <person name="Smith M.E."/>
            <person name="James T.Y."/>
            <person name="Grigoriev I.V."/>
        </authorList>
    </citation>
    <scope>NUCLEOTIDE SEQUENCE [LARGE SCALE GENOMIC DNA]</scope>
    <source>
        <strain evidence="10">RSA 468</strain>
    </source>
</reference>
<evidence type="ECO:0000256" key="7">
    <source>
        <dbReference type="ARBA" id="ARBA00023136"/>
    </source>
</evidence>
<dbReference type="OrthoDB" id="588261at2759"/>
<dbReference type="InterPro" id="IPR018495">
    <property type="entry name" value="Succ_DH_cyt_bsu_CS"/>
</dbReference>
<dbReference type="GO" id="GO:0005739">
    <property type="term" value="C:mitochondrion"/>
    <property type="evidence" value="ECO:0007669"/>
    <property type="project" value="GOC"/>
</dbReference>
<dbReference type="Proteomes" id="UP000268162">
    <property type="component" value="Unassembled WGS sequence"/>
</dbReference>
<keyword evidence="2" id="KW-0349">Heme</keyword>